<feature type="signal peptide" evidence="1">
    <location>
        <begin position="1"/>
        <end position="32"/>
    </location>
</feature>
<protein>
    <submittedName>
        <fullName evidence="2">Uncharacterized protein</fullName>
    </submittedName>
</protein>
<evidence type="ECO:0000313" key="3">
    <source>
        <dbReference type="Proteomes" id="UP001198565"/>
    </source>
</evidence>
<dbReference type="RefSeq" id="WP_222976178.1">
    <property type="nucleotide sequence ID" value="NZ_JAINVZ010000005.1"/>
</dbReference>
<accession>A0ABS7QTD5</accession>
<sequence length="91" mass="10012">MAEGFKRVLALGAASVALAGGAVLSSVGVASAAPVHHPAPVSAHHVGHSRCHEARGYWTRTWHPAYRDRHGYRHAGYWTRTWHKPRLVCVR</sequence>
<name>A0ABS7QTD5_9ACTN</name>
<dbReference type="EMBL" id="JAINVZ010000005">
    <property type="protein sequence ID" value="MBY8885092.1"/>
    <property type="molecule type" value="Genomic_DNA"/>
</dbReference>
<reference evidence="2 3" key="1">
    <citation type="submission" date="2021-08" db="EMBL/GenBank/DDBJ databases">
        <title>Streptomyces sp. PTM05 isolated from lichen.</title>
        <authorList>
            <person name="Somphong A."/>
            <person name="Phongsopitanun W."/>
            <person name="Tanasupawat S."/>
        </authorList>
    </citation>
    <scope>NUCLEOTIDE SEQUENCE [LARGE SCALE GENOMIC DNA]</scope>
    <source>
        <strain evidence="2 3">Ptm05</strain>
    </source>
</reference>
<keyword evidence="3" id="KW-1185">Reference proteome</keyword>
<dbReference type="Proteomes" id="UP001198565">
    <property type="component" value="Unassembled WGS sequence"/>
</dbReference>
<evidence type="ECO:0000313" key="2">
    <source>
        <dbReference type="EMBL" id="MBY8885092.1"/>
    </source>
</evidence>
<organism evidence="2 3">
    <name type="scientific">Streptantibioticus parmotrematis</name>
    <dbReference type="NCBI Taxonomy" id="2873249"/>
    <lineage>
        <taxon>Bacteria</taxon>
        <taxon>Bacillati</taxon>
        <taxon>Actinomycetota</taxon>
        <taxon>Actinomycetes</taxon>
        <taxon>Kitasatosporales</taxon>
        <taxon>Streptomycetaceae</taxon>
        <taxon>Streptantibioticus</taxon>
    </lineage>
</organism>
<proteinExistence type="predicted"/>
<keyword evidence="1" id="KW-0732">Signal</keyword>
<gene>
    <name evidence="2" type="ORF">K7472_09560</name>
</gene>
<comment type="caution">
    <text evidence="2">The sequence shown here is derived from an EMBL/GenBank/DDBJ whole genome shotgun (WGS) entry which is preliminary data.</text>
</comment>
<feature type="chain" id="PRO_5046898785" evidence="1">
    <location>
        <begin position="33"/>
        <end position="91"/>
    </location>
</feature>
<evidence type="ECO:0000256" key="1">
    <source>
        <dbReference type="SAM" id="SignalP"/>
    </source>
</evidence>